<dbReference type="Proteomes" id="UP001229244">
    <property type="component" value="Unassembled WGS sequence"/>
</dbReference>
<dbReference type="InterPro" id="IPR017847">
    <property type="entry name" value="T6SS_RhsGE_Vgr_subset"/>
</dbReference>
<reference evidence="1" key="1">
    <citation type="submission" date="2023-07" db="EMBL/GenBank/DDBJ databases">
        <title>Genomic Encyclopedia of Type Strains, Phase IV (KMG-IV): sequencing the most valuable type-strain genomes for metagenomic binning, comparative biology and taxonomic classification.</title>
        <authorList>
            <person name="Goeker M."/>
        </authorList>
    </citation>
    <scope>NUCLEOTIDE SEQUENCE</scope>
    <source>
        <strain evidence="1">DSM 21202</strain>
    </source>
</reference>
<sequence>MSMNLEIKGQELQDLDMVSFEGWEEISEPYVYIVRFLTTTDTTTKTLTGKQVTFDYEVAGLLEQNEPAYVHGYIHGHRILGLSLDRKFVTELEIRPRLYKLSLSGQTQVFGTTSKIKLPDLAKSILSPSSYKEGTSTQGDFSDDREIDCDMPGDVDQTERSFIVQYRETDLHFLSRIIENEGIFYFVSNDKSKETVQFGDKNHIFKKIGGKVPYIPQHLVNAAPVEEHVRTVHMRAEIAPKKMYVRDYNPNEASRRGQYLRNHAVDSNGSGAMVSYYEHYTSTSDGDRYAKIRAEEKIAWQRVFECETNSTRLRPGYLFTMDTDETKLNGLNQRYLVAGCHVRYSKGLDSVWVEDGHPFKNEIVCIALPSDATWTFRPKRRAEKPKVAGLIRALVDNDAGGQEAKLDDNGTYKIRLVEEESTESRLPSGKASANVRHALPYGGGQDTGFQFPLYKGTEVILACIEGDPDLPVIVGTVANSDNKTVLDGIDKALNKNKTNRIRTRSGITIELIDG</sequence>
<dbReference type="Gene3D" id="3.55.50.10">
    <property type="entry name" value="Baseplate protein-like domains"/>
    <property type="match status" value="1"/>
</dbReference>
<dbReference type="Gene3D" id="4.10.220.110">
    <property type="match status" value="1"/>
</dbReference>
<gene>
    <name evidence="1" type="ORF">J2S73_000710</name>
</gene>
<dbReference type="NCBIfam" id="TIGR01646">
    <property type="entry name" value="vgr_GE"/>
    <property type="match status" value="1"/>
</dbReference>
<accession>A0AAE3VLP6</accession>
<dbReference type="SUPFAM" id="SSF69255">
    <property type="entry name" value="gp5 N-terminal domain-like"/>
    <property type="match status" value="1"/>
</dbReference>
<organism evidence="1 2">
    <name type="scientific">Amorphus orientalis</name>
    <dbReference type="NCBI Taxonomy" id="649198"/>
    <lineage>
        <taxon>Bacteria</taxon>
        <taxon>Pseudomonadati</taxon>
        <taxon>Pseudomonadota</taxon>
        <taxon>Alphaproteobacteria</taxon>
        <taxon>Hyphomicrobiales</taxon>
        <taxon>Amorphaceae</taxon>
        <taxon>Amorphus</taxon>
    </lineage>
</organism>
<name>A0AAE3VLP6_9HYPH</name>
<dbReference type="InterPro" id="IPR037026">
    <property type="entry name" value="Vgr_OB-fold_dom_sf"/>
</dbReference>
<dbReference type="Gene3D" id="2.40.50.230">
    <property type="entry name" value="Gp5 N-terminal domain"/>
    <property type="match status" value="1"/>
</dbReference>
<keyword evidence="2" id="KW-1185">Reference proteome</keyword>
<dbReference type="Pfam" id="PF05954">
    <property type="entry name" value="Phage_GPD"/>
    <property type="match status" value="1"/>
</dbReference>
<proteinExistence type="predicted"/>
<dbReference type="AlphaFoldDB" id="A0AAE3VLP6"/>
<evidence type="ECO:0000313" key="1">
    <source>
        <dbReference type="EMBL" id="MDQ0314273.1"/>
    </source>
</evidence>
<dbReference type="EMBL" id="JAUSUL010000001">
    <property type="protein sequence ID" value="MDQ0314273.1"/>
    <property type="molecule type" value="Genomic_DNA"/>
</dbReference>
<dbReference type="Gene3D" id="2.30.110.50">
    <property type="match status" value="1"/>
</dbReference>
<dbReference type="NCBIfam" id="TIGR03361">
    <property type="entry name" value="VI_Rhs_Vgr"/>
    <property type="match status" value="1"/>
</dbReference>
<dbReference type="SUPFAM" id="SSF69279">
    <property type="entry name" value="Phage tail proteins"/>
    <property type="match status" value="2"/>
</dbReference>
<evidence type="ECO:0000313" key="2">
    <source>
        <dbReference type="Proteomes" id="UP001229244"/>
    </source>
</evidence>
<comment type="caution">
    <text evidence="1">The sequence shown here is derived from an EMBL/GenBank/DDBJ whole genome shotgun (WGS) entry which is preliminary data.</text>
</comment>
<protein>
    <submittedName>
        <fullName evidence="1">Type VI secretion system VgrG family protein</fullName>
    </submittedName>
</protein>
<dbReference type="InterPro" id="IPR006533">
    <property type="entry name" value="T6SS_Vgr_RhsGE"/>
</dbReference>